<dbReference type="InterPro" id="IPR029060">
    <property type="entry name" value="PIN-like_dom_sf"/>
</dbReference>
<evidence type="ECO:0000256" key="1">
    <source>
        <dbReference type="PROSITE-ProRule" id="PRU00283"/>
    </source>
</evidence>
<dbReference type="InterPro" id="IPR008918">
    <property type="entry name" value="HhH2"/>
</dbReference>
<gene>
    <name evidence="4" type="ORF">KIPB_000435</name>
</gene>
<dbReference type="Gene3D" id="3.40.50.1010">
    <property type="entry name" value="5'-nuclease"/>
    <property type="match status" value="1"/>
</dbReference>
<comment type="caution">
    <text evidence="4">The sequence shown here is derived from an EMBL/GenBank/DDBJ whole genome shotgun (WGS) entry which is preliminary data.</text>
</comment>
<feature type="region of interest" description="Disordered" evidence="2">
    <location>
        <begin position="393"/>
        <end position="416"/>
    </location>
</feature>
<sequence length="1115" mass="120114">MVSHLARAQAKGTPLKIICRIRPFLPGELQPGQVNVLSHSGNTVTITEPEKLDRPQGQIDPYKFSTVLPPTTTQDEAYAALDTETGLLCQGVSMAVMAYGITGSGKTYTIQGSDDKRGILPRLLRHIFQEVRWTGEESPSLPSTPSMTPTAKGRGGDRVSREGKGQKRVVRMSVYEMYNGRVYDLLSDLPKARPCDAVTLGGRTVAVDFSGVLVRYMITPGISEGPAPHLLCAFRVITRCLALGMAPIIVLDNPVAHPLKKQTQMQRALVQRQRQRASMLVEAISENILARKRTAEAGAGMGIMEGGAEISDGWEEEDMLPVVPPPSTERDQPTPVTSMGGVVGDTSAMPDWYRDMVHPLVVSGKTVYILPDQHYRTLSSLSCPPFSLVDPGSTVKNEDGLDLDGSPSPMSPSLSMSPFPKPFSPTLGIMHRVVPIAAERERESVRVSEGADFSVCDVVEPEPVPLPFAQSALDVAEKRERETAAEVKKRWDVFADPLLPFAAHFTDWDSFKHGGKGKGVGGDKSSSDMSLNALVVGLGGSPAHSHASDMLSFSEDEEHPIAASVQSGVAIEPLDVSERPRDEVHTHDLDAVQRPTTPQMLDIQADITVGDVDMVEADREKQSMEIDGDGSLTGFTIVGSVPTDLSVAAPERPRTPQPKPQIVLTEDSTSDDLFDVDSDVEEGQKGVDQGNNAGATGVEGEDIWEGALPADDTGGLVVEVEQEQQVEVEEVETPFCISDTPSSIDEISEEHGKEAPQPGDILDQHMRDRQRQTEGEGKREVSVPVPKDMSKLKGETLQHRIPHEVLVASLTEALRPLGIPVIVSDQGEEAETCCVRLINSKQADAVLTDDADAVVMGGDVVVRWSEPDCYVSQDLKSVGLTPEVLSLIAAISGCDYSVGIPSIGPVAALELLTPYLTALPPTPKAQGQEHSTAVATQVLEGLQRWVSAKEREASREKNKPRKRKSRFKQEAKASEPPVHLLKHCIAGLSSVNPEAAGALCAPQGVKCPTLPCPPRPPALSIGQIRLAADLLSESGLDAGRIQGDLERCAKIYLDSRILRAPTFALQGSKITKRVQTCVTALQKHYASSIPAVPAKVIGYREHSEDSSIDFGSISE</sequence>
<dbReference type="GO" id="GO:0003677">
    <property type="term" value="F:DNA binding"/>
    <property type="evidence" value="ECO:0007669"/>
    <property type="project" value="InterPro"/>
</dbReference>
<dbReference type="GO" id="GO:0005524">
    <property type="term" value="F:ATP binding"/>
    <property type="evidence" value="ECO:0007669"/>
    <property type="project" value="UniProtKB-UniRule"/>
</dbReference>
<dbReference type="InterPro" id="IPR027417">
    <property type="entry name" value="P-loop_NTPase"/>
</dbReference>
<keyword evidence="4" id="KW-0540">Nuclease</keyword>
<keyword evidence="4" id="KW-0378">Hydrolase</keyword>
<dbReference type="InterPro" id="IPR036961">
    <property type="entry name" value="Kinesin_motor_dom_sf"/>
</dbReference>
<keyword evidence="1" id="KW-0547">Nucleotide-binding</keyword>
<dbReference type="PRINTS" id="PR00853">
    <property type="entry name" value="XPGRADSUPER"/>
</dbReference>
<dbReference type="SMART" id="SM00129">
    <property type="entry name" value="KISc"/>
    <property type="match status" value="1"/>
</dbReference>
<dbReference type="InterPro" id="IPR006086">
    <property type="entry name" value="XPG-I_dom"/>
</dbReference>
<dbReference type="PROSITE" id="PS50067">
    <property type="entry name" value="KINESIN_MOTOR_2"/>
    <property type="match status" value="1"/>
</dbReference>
<evidence type="ECO:0000259" key="3">
    <source>
        <dbReference type="PROSITE" id="PS50067"/>
    </source>
</evidence>
<accession>A0A9K3CMC3</accession>
<dbReference type="GO" id="GO:0003777">
    <property type="term" value="F:microtubule motor activity"/>
    <property type="evidence" value="ECO:0007669"/>
    <property type="project" value="InterPro"/>
</dbReference>
<dbReference type="Pfam" id="PF00867">
    <property type="entry name" value="XPG_I"/>
    <property type="match status" value="1"/>
</dbReference>
<feature type="domain" description="Kinesin motor" evidence="3">
    <location>
        <begin position="14"/>
        <end position="194"/>
    </location>
</feature>
<feature type="region of interest" description="Disordered" evidence="2">
    <location>
        <begin position="949"/>
        <end position="974"/>
    </location>
</feature>
<dbReference type="GO" id="GO:0008017">
    <property type="term" value="F:microtubule binding"/>
    <property type="evidence" value="ECO:0007669"/>
    <property type="project" value="InterPro"/>
</dbReference>
<proteinExistence type="inferred from homology"/>
<dbReference type="SUPFAM" id="SSF52540">
    <property type="entry name" value="P-loop containing nucleoside triphosphate hydrolases"/>
    <property type="match status" value="1"/>
</dbReference>
<dbReference type="SUPFAM" id="SSF88723">
    <property type="entry name" value="PIN domain-like"/>
    <property type="match status" value="1"/>
</dbReference>
<keyword evidence="1" id="KW-0505">Motor protein</keyword>
<feature type="compositionally biased region" description="Low complexity" evidence="2">
    <location>
        <begin position="406"/>
        <end position="416"/>
    </location>
</feature>
<evidence type="ECO:0000313" key="5">
    <source>
        <dbReference type="Proteomes" id="UP000265618"/>
    </source>
</evidence>
<feature type="compositionally biased region" description="Low complexity" evidence="2">
    <location>
        <begin position="138"/>
        <end position="150"/>
    </location>
</feature>
<comment type="similarity">
    <text evidence="1">Belongs to the TRAFAC class myosin-kinesin ATPase superfamily. Kinesin family.</text>
</comment>
<keyword evidence="5" id="KW-1185">Reference proteome</keyword>
<name>A0A9K3CMC3_9EUKA</name>
<organism evidence="4 5">
    <name type="scientific">Kipferlia bialata</name>
    <dbReference type="NCBI Taxonomy" id="797122"/>
    <lineage>
        <taxon>Eukaryota</taxon>
        <taxon>Metamonada</taxon>
        <taxon>Carpediemonas-like organisms</taxon>
        <taxon>Kipferlia</taxon>
    </lineage>
</organism>
<dbReference type="AlphaFoldDB" id="A0A9K3CMC3"/>
<dbReference type="Gene3D" id="3.40.850.10">
    <property type="entry name" value="Kinesin motor domain"/>
    <property type="match status" value="1"/>
</dbReference>
<keyword evidence="4" id="KW-0255">Endonuclease</keyword>
<dbReference type="InterPro" id="IPR006084">
    <property type="entry name" value="XPG/Rad2"/>
</dbReference>
<dbReference type="InterPro" id="IPR001752">
    <property type="entry name" value="Kinesin_motor_dom"/>
</dbReference>
<dbReference type="GO" id="GO:0007018">
    <property type="term" value="P:microtubule-based movement"/>
    <property type="evidence" value="ECO:0007669"/>
    <property type="project" value="InterPro"/>
</dbReference>
<dbReference type="SMART" id="SM00279">
    <property type="entry name" value="HhH2"/>
    <property type="match status" value="1"/>
</dbReference>
<dbReference type="Proteomes" id="UP000265618">
    <property type="component" value="Unassembled WGS sequence"/>
</dbReference>
<feature type="binding site" evidence="1">
    <location>
        <begin position="100"/>
        <end position="107"/>
    </location>
    <ligand>
        <name>ATP</name>
        <dbReference type="ChEBI" id="CHEBI:30616"/>
    </ligand>
</feature>
<feature type="region of interest" description="Disordered" evidence="2">
    <location>
        <begin position="135"/>
        <end position="165"/>
    </location>
</feature>
<feature type="compositionally biased region" description="Basic and acidic residues" evidence="2">
    <location>
        <begin position="154"/>
        <end position="165"/>
    </location>
</feature>
<feature type="compositionally biased region" description="Basic and acidic residues" evidence="2">
    <location>
        <begin position="762"/>
        <end position="781"/>
    </location>
</feature>
<reference evidence="4 5" key="1">
    <citation type="journal article" date="2018" name="PLoS ONE">
        <title>The draft genome of Kipferlia bialata reveals reductive genome evolution in fornicate parasites.</title>
        <authorList>
            <person name="Tanifuji G."/>
            <person name="Takabayashi S."/>
            <person name="Kume K."/>
            <person name="Takagi M."/>
            <person name="Nakayama T."/>
            <person name="Kamikawa R."/>
            <person name="Inagaki Y."/>
            <person name="Hashimoto T."/>
        </authorList>
    </citation>
    <scope>NUCLEOTIDE SEQUENCE [LARGE SCALE GENOMIC DNA]</scope>
    <source>
        <strain evidence="4">NY0173</strain>
    </source>
</reference>
<protein>
    <submittedName>
        <fullName evidence="4">XPG/Rad2 endonuclease</fullName>
    </submittedName>
</protein>
<dbReference type="GO" id="GO:0017108">
    <property type="term" value="F:5'-flap endonuclease activity"/>
    <property type="evidence" value="ECO:0007669"/>
    <property type="project" value="TreeGrafter"/>
</dbReference>
<dbReference type="SMART" id="SM00484">
    <property type="entry name" value="XPGI"/>
    <property type="match status" value="1"/>
</dbReference>
<feature type="region of interest" description="Disordered" evidence="2">
    <location>
        <begin position="737"/>
        <end position="784"/>
    </location>
</feature>
<evidence type="ECO:0000256" key="2">
    <source>
        <dbReference type="SAM" id="MobiDB-lite"/>
    </source>
</evidence>
<dbReference type="PANTHER" id="PTHR11081">
    <property type="entry name" value="FLAP ENDONUCLEASE FAMILY MEMBER"/>
    <property type="match status" value="1"/>
</dbReference>
<dbReference type="Pfam" id="PF00225">
    <property type="entry name" value="Kinesin"/>
    <property type="match status" value="1"/>
</dbReference>
<dbReference type="OrthoDB" id="123929at2759"/>
<evidence type="ECO:0000313" key="4">
    <source>
        <dbReference type="EMBL" id="GIQ79741.1"/>
    </source>
</evidence>
<dbReference type="PANTHER" id="PTHR11081:SF59">
    <property type="entry name" value="FI23547P1"/>
    <property type="match status" value="1"/>
</dbReference>
<keyword evidence="1" id="KW-0067">ATP-binding</keyword>
<dbReference type="EMBL" id="BDIP01000049">
    <property type="protein sequence ID" value="GIQ79741.1"/>
    <property type="molecule type" value="Genomic_DNA"/>
</dbReference>